<dbReference type="InterPro" id="IPR009647">
    <property type="entry name" value="PBP_C"/>
</dbReference>
<evidence type="ECO:0000256" key="2">
    <source>
        <dbReference type="ARBA" id="ARBA00007090"/>
    </source>
</evidence>
<organism evidence="15 16">
    <name type="scientific">Corallincola platygyrae</name>
    <dbReference type="NCBI Taxonomy" id="1193278"/>
    <lineage>
        <taxon>Bacteria</taxon>
        <taxon>Pseudomonadati</taxon>
        <taxon>Pseudomonadota</taxon>
        <taxon>Gammaproteobacteria</taxon>
        <taxon>Alteromonadales</taxon>
        <taxon>Psychromonadaceae</taxon>
        <taxon>Corallincola</taxon>
    </lineage>
</organism>
<dbReference type="SUPFAM" id="SSF56601">
    <property type="entry name" value="beta-lactamase/transpeptidase-like"/>
    <property type="match status" value="1"/>
</dbReference>
<feature type="domain" description="Glycosyl transferase family 51" evidence="13">
    <location>
        <begin position="43"/>
        <end position="217"/>
    </location>
</feature>
<dbReference type="InterPro" id="IPR023346">
    <property type="entry name" value="Lysozyme-like_dom_sf"/>
</dbReference>
<comment type="catalytic activity">
    <reaction evidence="11">
        <text>[GlcNAc-(1-&gt;4)-Mur2Ac(oyl-L-Ala-gamma-D-Glu-L-Lys-D-Ala-D-Ala)](n)-di-trans,octa-cis-undecaprenyl diphosphate + beta-D-GlcNAc-(1-&gt;4)-Mur2Ac(oyl-L-Ala-gamma-D-Glu-L-Lys-D-Ala-D-Ala)-di-trans,octa-cis-undecaprenyl diphosphate = [GlcNAc-(1-&gt;4)-Mur2Ac(oyl-L-Ala-gamma-D-Glu-L-Lys-D-Ala-D-Ala)](n+1)-di-trans,octa-cis-undecaprenyl diphosphate + di-trans,octa-cis-undecaprenyl diphosphate + H(+)</text>
        <dbReference type="Rhea" id="RHEA:23708"/>
        <dbReference type="Rhea" id="RHEA-COMP:9602"/>
        <dbReference type="Rhea" id="RHEA-COMP:9603"/>
        <dbReference type="ChEBI" id="CHEBI:15378"/>
        <dbReference type="ChEBI" id="CHEBI:58405"/>
        <dbReference type="ChEBI" id="CHEBI:60033"/>
        <dbReference type="ChEBI" id="CHEBI:78435"/>
        <dbReference type="EC" id="2.4.99.28"/>
    </reaction>
</comment>
<dbReference type="NCBIfam" id="TIGR02073">
    <property type="entry name" value="PBP_1c"/>
    <property type="match status" value="1"/>
</dbReference>
<proteinExistence type="inferred from homology"/>
<evidence type="ECO:0000256" key="4">
    <source>
        <dbReference type="ARBA" id="ARBA00022645"/>
    </source>
</evidence>
<comment type="caution">
    <text evidence="15">The sequence shown here is derived from an EMBL/GenBank/DDBJ whole genome shotgun (WGS) entry which is preliminary data.</text>
</comment>
<evidence type="ECO:0000256" key="1">
    <source>
        <dbReference type="ARBA" id="ARBA00004752"/>
    </source>
</evidence>
<evidence type="ECO:0000256" key="3">
    <source>
        <dbReference type="ARBA" id="ARBA00007739"/>
    </source>
</evidence>
<dbReference type="Pfam" id="PF00912">
    <property type="entry name" value="Transgly"/>
    <property type="match status" value="1"/>
</dbReference>
<evidence type="ECO:0000256" key="6">
    <source>
        <dbReference type="ARBA" id="ARBA00022676"/>
    </source>
</evidence>
<feature type="domain" description="Penicillin-binding C-terminal" evidence="14">
    <location>
        <begin position="677"/>
        <end position="751"/>
    </location>
</feature>
<dbReference type="Pfam" id="PF00905">
    <property type="entry name" value="Transpeptidase"/>
    <property type="match status" value="1"/>
</dbReference>
<dbReference type="SUPFAM" id="SSF53955">
    <property type="entry name" value="Lysozyme-like"/>
    <property type="match status" value="1"/>
</dbReference>
<sequence length="759" mass="84270">MRLAALVTLAVLSAIWLTDRLLPLPSPYQGNRFSQVVVASNGEPLRAFADANGVWRQPTTPSQVSPVYLEALLQYEDKYFYQHGGINPFALARAGWQWLRYGRIVSGGSTLTMQVARLLTPHQRSPLGKLYQILRAFQLEWHYSKQEILTLYLNLAPFGGAYEGVESASYRYFGKSAANLSRAEAALLAIMPQAPSRYRPDRYPERARQARDKLVQRLVDDGVWPADAITEVAMEPVLVQSQFRPMWAPLLARKLVNQHPHQPLIKTTIELPLQQALQQLAVDYLSQYPKYTGLAMMVWDNQAHAVVGYLGSGEFGSEQRLGYVDMAQANRSPGSALKPFIYGHAIDLGLIHSESLLVDAPRLFSAYRPANFSGGFVGPVSASDALTRSLNVPAVELLANISPTRFYTWLSNAGARLTLQEQPGLPLALGAAGINLEQLVTLFAALSSQGQLYQPRYQAEQPVKNRQLLSPEAAWISYEILRSQQRPDQPFSSDVTGKRNNLAWKTGTSYGHRDMWAIGTTPKYTIGVWVGRPDGTPMPGHYGAKTATPLLMRVSRLLDDDSSPPLALEKVAKTNICWPLGLAQSATPPTLCYQQRQSWHIRGQLPPTLLSVDDNSEPLRQQVWFTEKGKATMQRCEDAVSSESVALWPRLAESWVPKSQRRAQLLPDKQCDEQPISRAIDITYPRAGSRLQITGASEPLVINAKVLGSGVKYWYINGTLTASGSENQQMISLSRLGQQQLLVLDDHGNSSISQFELIE</sequence>
<protein>
    <recommendedName>
        <fullName evidence="10">peptidoglycan glycosyltransferase</fullName>
        <ecNumber evidence="10">2.4.99.28</ecNumber>
    </recommendedName>
</protein>
<keyword evidence="7" id="KW-0808">Transferase</keyword>
<dbReference type="Gene3D" id="1.10.3810.10">
    <property type="entry name" value="Biosynthetic peptidoglycan transglycosylase-like"/>
    <property type="match status" value="1"/>
</dbReference>
<evidence type="ECO:0000256" key="10">
    <source>
        <dbReference type="ARBA" id="ARBA00044770"/>
    </source>
</evidence>
<evidence type="ECO:0000313" key="16">
    <source>
        <dbReference type="Proteomes" id="UP001597380"/>
    </source>
</evidence>
<dbReference type="PANTHER" id="PTHR32282:SF15">
    <property type="entry name" value="PENICILLIN-BINDING PROTEIN 1C"/>
    <property type="match status" value="1"/>
</dbReference>
<evidence type="ECO:0000259" key="14">
    <source>
        <dbReference type="Pfam" id="PF06832"/>
    </source>
</evidence>
<evidence type="ECO:0000256" key="7">
    <source>
        <dbReference type="ARBA" id="ARBA00022679"/>
    </source>
</evidence>
<name>A0ABW4XN05_9GAMM</name>
<evidence type="ECO:0000256" key="9">
    <source>
        <dbReference type="ARBA" id="ARBA00023268"/>
    </source>
</evidence>
<dbReference type="RefSeq" id="WP_345339385.1">
    <property type="nucleotide sequence ID" value="NZ_BAABLI010000008.1"/>
</dbReference>
<evidence type="ECO:0000256" key="11">
    <source>
        <dbReference type="ARBA" id="ARBA00049902"/>
    </source>
</evidence>
<keyword evidence="16" id="KW-1185">Reference proteome</keyword>
<comment type="similarity">
    <text evidence="3">In the N-terminal section; belongs to the glycosyltransferase 51 family.</text>
</comment>
<evidence type="ECO:0000256" key="8">
    <source>
        <dbReference type="ARBA" id="ARBA00022801"/>
    </source>
</evidence>
<gene>
    <name evidence="15" type="primary">pbpC</name>
    <name evidence="15" type="ORF">ACFSJ3_09620</name>
</gene>
<dbReference type="Gene3D" id="3.40.710.10">
    <property type="entry name" value="DD-peptidase/beta-lactamase superfamily"/>
    <property type="match status" value="1"/>
</dbReference>
<comment type="similarity">
    <text evidence="2">In the C-terminal section; belongs to the transpeptidase family.</text>
</comment>
<keyword evidence="5" id="KW-0645">Protease</keyword>
<keyword evidence="4" id="KW-0121">Carboxypeptidase</keyword>
<evidence type="ECO:0000256" key="5">
    <source>
        <dbReference type="ARBA" id="ARBA00022670"/>
    </source>
</evidence>
<keyword evidence="9" id="KW-0511">Multifunctional enzyme</keyword>
<keyword evidence="6" id="KW-0328">Glycosyltransferase</keyword>
<evidence type="ECO:0000259" key="13">
    <source>
        <dbReference type="Pfam" id="PF00912"/>
    </source>
</evidence>
<reference evidence="16" key="1">
    <citation type="journal article" date="2019" name="Int. J. Syst. Evol. Microbiol.">
        <title>The Global Catalogue of Microorganisms (GCM) 10K type strain sequencing project: providing services to taxonomists for standard genome sequencing and annotation.</title>
        <authorList>
            <consortium name="The Broad Institute Genomics Platform"/>
            <consortium name="The Broad Institute Genome Sequencing Center for Infectious Disease"/>
            <person name="Wu L."/>
            <person name="Ma J."/>
        </authorList>
    </citation>
    <scope>NUCLEOTIDE SEQUENCE [LARGE SCALE GENOMIC DNA]</scope>
    <source>
        <strain evidence="16">CGMCC 1.10992</strain>
    </source>
</reference>
<dbReference type="Pfam" id="PF06832">
    <property type="entry name" value="BiPBP_C"/>
    <property type="match status" value="1"/>
</dbReference>
<evidence type="ECO:0000259" key="12">
    <source>
        <dbReference type="Pfam" id="PF00905"/>
    </source>
</evidence>
<dbReference type="EMBL" id="JBHUHT010000012">
    <property type="protein sequence ID" value="MFD2096239.1"/>
    <property type="molecule type" value="Genomic_DNA"/>
</dbReference>
<dbReference type="InterPro" id="IPR011815">
    <property type="entry name" value="PBP_1c"/>
</dbReference>
<dbReference type="InterPro" id="IPR012338">
    <property type="entry name" value="Beta-lactam/transpept-like"/>
</dbReference>
<dbReference type="PANTHER" id="PTHR32282">
    <property type="entry name" value="BINDING PROTEIN TRANSPEPTIDASE, PUTATIVE-RELATED"/>
    <property type="match status" value="1"/>
</dbReference>
<dbReference type="InterPro" id="IPR001460">
    <property type="entry name" value="PCN-bd_Tpept"/>
</dbReference>
<dbReference type="InterPro" id="IPR001264">
    <property type="entry name" value="Glyco_trans_51"/>
</dbReference>
<keyword evidence="8" id="KW-0378">Hydrolase</keyword>
<evidence type="ECO:0000313" key="15">
    <source>
        <dbReference type="EMBL" id="MFD2096239.1"/>
    </source>
</evidence>
<dbReference type="InterPro" id="IPR036950">
    <property type="entry name" value="PBP_transglycosylase"/>
</dbReference>
<dbReference type="Proteomes" id="UP001597380">
    <property type="component" value="Unassembled WGS sequence"/>
</dbReference>
<dbReference type="EC" id="2.4.99.28" evidence="10"/>
<feature type="domain" description="Penicillin-binding protein transpeptidase" evidence="12">
    <location>
        <begin position="297"/>
        <end position="547"/>
    </location>
</feature>
<comment type="pathway">
    <text evidence="1">Cell wall biogenesis; peptidoglycan biosynthesis.</text>
</comment>
<accession>A0ABW4XN05</accession>
<dbReference type="InterPro" id="IPR050396">
    <property type="entry name" value="Glycosyltr_51/Transpeptidase"/>
</dbReference>